<comment type="caution">
    <text evidence="1">The sequence shown here is derived from an EMBL/GenBank/DDBJ whole genome shotgun (WGS) entry which is preliminary data.</text>
</comment>
<keyword evidence="2" id="KW-1185">Reference proteome</keyword>
<sequence>MTDHVALTLTAPQWNELLSSLYERGERLEKRQPGHSYPPEEKVDAYVMSGHAEALWSDDLDGDIWGTLEDLETGETADTEAQAWSIIKAFYLERGCVLVRAGDDEWIFSAQLLRRLGWLASGVAQP</sequence>
<organism evidence="1 2">
    <name type="scientific">Deinococcus lacus</name>
    <dbReference type="NCBI Taxonomy" id="392561"/>
    <lineage>
        <taxon>Bacteria</taxon>
        <taxon>Thermotogati</taxon>
        <taxon>Deinococcota</taxon>
        <taxon>Deinococci</taxon>
        <taxon>Deinococcales</taxon>
        <taxon>Deinococcaceae</taxon>
        <taxon>Deinococcus</taxon>
    </lineage>
</organism>
<proteinExistence type="predicted"/>
<accession>A0ABW1YDL3</accession>
<dbReference type="RefSeq" id="WP_380082334.1">
    <property type="nucleotide sequence ID" value="NZ_JBHSWD010000001.1"/>
</dbReference>
<evidence type="ECO:0000313" key="2">
    <source>
        <dbReference type="Proteomes" id="UP001596297"/>
    </source>
</evidence>
<gene>
    <name evidence="1" type="ORF">ACFP81_04420</name>
</gene>
<dbReference type="Proteomes" id="UP001596297">
    <property type="component" value="Unassembled WGS sequence"/>
</dbReference>
<name>A0ABW1YDL3_9DEIO</name>
<dbReference type="EMBL" id="JBHSWD010000001">
    <property type="protein sequence ID" value="MFC6591332.1"/>
    <property type="molecule type" value="Genomic_DNA"/>
</dbReference>
<evidence type="ECO:0000313" key="1">
    <source>
        <dbReference type="EMBL" id="MFC6591332.1"/>
    </source>
</evidence>
<protein>
    <submittedName>
        <fullName evidence="1">Uncharacterized protein</fullName>
    </submittedName>
</protein>
<reference evidence="2" key="1">
    <citation type="journal article" date="2019" name="Int. J. Syst. Evol. Microbiol.">
        <title>The Global Catalogue of Microorganisms (GCM) 10K type strain sequencing project: providing services to taxonomists for standard genome sequencing and annotation.</title>
        <authorList>
            <consortium name="The Broad Institute Genomics Platform"/>
            <consortium name="The Broad Institute Genome Sequencing Center for Infectious Disease"/>
            <person name="Wu L."/>
            <person name="Ma J."/>
        </authorList>
    </citation>
    <scope>NUCLEOTIDE SEQUENCE [LARGE SCALE GENOMIC DNA]</scope>
    <source>
        <strain evidence="2">CGMCC 1.15772</strain>
    </source>
</reference>